<name>A0A6J7GFJ1_9ZZZZ</name>
<accession>A0A6J7GFJ1</accession>
<dbReference type="NCBIfam" id="TIGR01216">
    <property type="entry name" value="ATP_synt_epsi"/>
    <property type="match status" value="1"/>
</dbReference>
<reference evidence="9" key="1">
    <citation type="submission" date="2020-05" db="EMBL/GenBank/DDBJ databases">
        <authorList>
            <person name="Chiriac C."/>
            <person name="Salcher M."/>
            <person name="Ghai R."/>
            <person name="Kavagutti S V."/>
        </authorList>
    </citation>
    <scope>NUCLEOTIDE SEQUENCE</scope>
</reference>
<dbReference type="GO" id="GO:0045259">
    <property type="term" value="C:proton-transporting ATP synthase complex"/>
    <property type="evidence" value="ECO:0007669"/>
    <property type="project" value="UniProtKB-KW"/>
</dbReference>
<dbReference type="CDD" id="cd12152">
    <property type="entry name" value="F1-ATPase_delta"/>
    <property type="match status" value="1"/>
</dbReference>
<evidence type="ECO:0000256" key="3">
    <source>
        <dbReference type="ARBA" id="ARBA00022448"/>
    </source>
</evidence>
<proteinExistence type="inferred from homology"/>
<comment type="subcellular location">
    <subcellularLocation>
        <location evidence="1">Membrane</location>
        <topology evidence="1">Peripheral membrane protein</topology>
    </subcellularLocation>
</comment>
<dbReference type="EMBL" id="CAFBMP010000036">
    <property type="protein sequence ID" value="CAB4906862.1"/>
    <property type="molecule type" value="Genomic_DNA"/>
</dbReference>
<dbReference type="InterPro" id="IPR001469">
    <property type="entry name" value="ATP_synth_F1_dsu/esu"/>
</dbReference>
<keyword evidence="3" id="KW-0813">Transport</keyword>
<protein>
    <submittedName>
        <fullName evidence="9">Unannotated protein</fullName>
    </submittedName>
</protein>
<evidence type="ECO:0000313" key="9">
    <source>
        <dbReference type="EMBL" id="CAB4906862.1"/>
    </source>
</evidence>
<dbReference type="PANTHER" id="PTHR13822">
    <property type="entry name" value="ATP SYNTHASE DELTA/EPSILON CHAIN"/>
    <property type="match status" value="1"/>
</dbReference>
<dbReference type="HAMAP" id="MF_00530">
    <property type="entry name" value="ATP_synth_epsil_bac"/>
    <property type="match status" value="1"/>
</dbReference>
<dbReference type="InterPro" id="IPR036771">
    <property type="entry name" value="ATPsynth_dsu/esu_N"/>
</dbReference>
<dbReference type="Gene3D" id="2.60.15.10">
    <property type="entry name" value="F0F1 ATP synthase delta/epsilon subunit, N-terminal"/>
    <property type="match status" value="1"/>
</dbReference>
<keyword evidence="5" id="KW-0472">Membrane</keyword>
<sequence>MLKEKQQSWLSLNMSDSVLMVEVVTPEKRVWSGEAKMISARTLEGDLGVLPGHAPLLGVLADGTVSVKAIDGSTNDFLINGGFISVSNNRVSILGESAN</sequence>
<gene>
    <name evidence="9" type="ORF">UFOPK3608_00686</name>
</gene>
<keyword evidence="4" id="KW-0406">Ion transport</keyword>
<dbReference type="GO" id="GO:0046933">
    <property type="term" value="F:proton-transporting ATP synthase activity, rotational mechanism"/>
    <property type="evidence" value="ECO:0007669"/>
    <property type="project" value="InterPro"/>
</dbReference>
<dbReference type="SUPFAM" id="SSF51344">
    <property type="entry name" value="Epsilon subunit of F1F0-ATP synthase N-terminal domain"/>
    <property type="match status" value="1"/>
</dbReference>
<keyword evidence="6" id="KW-0139">CF(1)</keyword>
<comment type="similarity">
    <text evidence="2">Belongs to the ATPase epsilon chain family.</text>
</comment>
<evidence type="ECO:0000259" key="8">
    <source>
        <dbReference type="Pfam" id="PF02823"/>
    </source>
</evidence>
<evidence type="ECO:0000256" key="7">
    <source>
        <dbReference type="ARBA" id="ARBA00023310"/>
    </source>
</evidence>
<evidence type="ECO:0000256" key="6">
    <source>
        <dbReference type="ARBA" id="ARBA00023196"/>
    </source>
</evidence>
<evidence type="ECO:0000256" key="2">
    <source>
        <dbReference type="ARBA" id="ARBA00005712"/>
    </source>
</evidence>
<dbReference type="AlphaFoldDB" id="A0A6J7GFJ1"/>
<dbReference type="NCBIfam" id="NF009977">
    <property type="entry name" value="PRK13442.1"/>
    <property type="match status" value="1"/>
</dbReference>
<evidence type="ECO:0000256" key="1">
    <source>
        <dbReference type="ARBA" id="ARBA00004170"/>
    </source>
</evidence>
<evidence type="ECO:0000256" key="4">
    <source>
        <dbReference type="ARBA" id="ARBA00023065"/>
    </source>
</evidence>
<organism evidence="9">
    <name type="scientific">freshwater metagenome</name>
    <dbReference type="NCBI Taxonomy" id="449393"/>
    <lineage>
        <taxon>unclassified sequences</taxon>
        <taxon>metagenomes</taxon>
        <taxon>ecological metagenomes</taxon>
    </lineage>
</organism>
<dbReference type="Pfam" id="PF02823">
    <property type="entry name" value="ATP-synt_DE_N"/>
    <property type="match status" value="1"/>
</dbReference>
<evidence type="ECO:0000256" key="5">
    <source>
        <dbReference type="ARBA" id="ARBA00023136"/>
    </source>
</evidence>
<dbReference type="InterPro" id="IPR020546">
    <property type="entry name" value="ATP_synth_F1_dsu/esu_N"/>
</dbReference>
<keyword evidence="7" id="KW-0066">ATP synthesis</keyword>
<feature type="domain" description="ATP synthase F1 complex delta/epsilon subunit N-terminal" evidence="8">
    <location>
        <begin position="20"/>
        <end position="98"/>
    </location>
</feature>
<dbReference type="PANTHER" id="PTHR13822:SF10">
    <property type="entry name" value="ATP SYNTHASE EPSILON CHAIN, CHLOROPLASTIC"/>
    <property type="match status" value="1"/>
</dbReference>